<dbReference type="Proteomes" id="UP000634229">
    <property type="component" value="Unassembled WGS sequence"/>
</dbReference>
<protein>
    <submittedName>
        <fullName evidence="5">Helix-turn-helix transcriptional regulator</fullName>
    </submittedName>
</protein>
<dbReference type="InterPro" id="IPR036388">
    <property type="entry name" value="WH-like_DNA-bd_sf"/>
</dbReference>
<feature type="domain" description="HTH hxlR-type" evidence="4">
    <location>
        <begin position="1"/>
        <end position="86"/>
    </location>
</feature>
<evidence type="ECO:0000256" key="2">
    <source>
        <dbReference type="ARBA" id="ARBA00023125"/>
    </source>
</evidence>
<accession>A0ABS1NCW5</accession>
<evidence type="ECO:0000313" key="6">
    <source>
        <dbReference type="Proteomes" id="UP000634229"/>
    </source>
</evidence>
<keyword evidence="1" id="KW-0805">Transcription regulation</keyword>
<keyword evidence="6" id="KW-1185">Reference proteome</keyword>
<evidence type="ECO:0000256" key="3">
    <source>
        <dbReference type="ARBA" id="ARBA00023163"/>
    </source>
</evidence>
<name>A0ABS1NCW5_9ACTN</name>
<dbReference type="PANTHER" id="PTHR33204:SF18">
    <property type="entry name" value="TRANSCRIPTIONAL REGULATORY PROTEIN"/>
    <property type="match status" value="1"/>
</dbReference>
<evidence type="ECO:0000256" key="1">
    <source>
        <dbReference type="ARBA" id="ARBA00023015"/>
    </source>
</evidence>
<sequence length="153" mass="16843">MLAVRQWWTLELLHEVFDGFTEPDEIRENLGLSDEVLAERLDALEERGLLARRDDGRYEATELGWSLRPVILAMAAWGNRGLAAHERSLILVDAATGAEVEPVVVDSVSGVRVDSEAFRFTAGPVASEPLRLKYRKKGLSHGSGEAAPPRHSA</sequence>
<evidence type="ECO:0000313" key="5">
    <source>
        <dbReference type="EMBL" id="MBL1097898.1"/>
    </source>
</evidence>
<evidence type="ECO:0000259" key="4">
    <source>
        <dbReference type="PROSITE" id="PS51118"/>
    </source>
</evidence>
<dbReference type="PANTHER" id="PTHR33204">
    <property type="entry name" value="TRANSCRIPTIONAL REGULATOR, MARR FAMILY"/>
    <property type="match status" value="1"/>
</dbReference>
<proteinExistence type="predicted"/>
<dbReference type="EMBL" id="JAERRF010000007">
    <property type="protein sequence ID" value="MBL1097898.1"/>
    <property type="molecule type" value="Genomic_DNA"/>
</dbReference>
<dbReference type="Gene3D" id="1.10.10.10">
    <property type="entry name" value="Winged helix-like DNA-binding domain superfamily/Winged helix DNA-binding domain"/>
    <property type="match status" value="1"/>
</dbReference>
<dbReference type="SUPFAM" id="SSF46785">
    <property type="entry name" value="Winged helix' DNA-binding domain"/>
    <property type="match status" value="1"/>
</dbReference>
<comment type="caution">
    <text evidence="5">The sequence shown here is derived from an EMBL/GenBank/DDBJ whole genome shotgun (WGS) entry which is preliminary data.</text>
</comment>
<dbReference type="InterPro" id="IPR036390">
    <property type="entry name" value="WH_DNA-bd_sf"/>
</dbReference>
<reference evidence="5 6" key="1">
    <citation type="submission" date="2021-01" db="EMBL/GenBank/DDBJ databases">
        <title>WGS of actinomycetes isolated from Thailand.</title>
        <authorList>
            <person name="Thawai C."/>
        </authorList>
    </citation>
    <scope>NUCLEOTIDE SEQUENCE [LARGE SCALE GENOMIC DNA]</scope>
    <source>
        <strain evidence="5 6">CA1R205</strain>
    </source>
</reference>
<gene>
    <name evidence="5" type="ORF">JK363_14690</name>
</gene>
<dbReference type="Pfam" id="PF01638">
    <property type="entry name" value="HxlR"/>
    <property type="match status" value="1"/>
</dbReference>
<keyword evidence="3" id="KW-0804">Transcription</keyword>
<dbReference type="PROSITE" id="PS51118">
    <property type="entry name" value="HTH_HXLR"/>
    <property type="match status" value="1"/>
</dbReference>
<dbReference type="InterPro" id="IPR002577">
    <property type="entry name" value="HTH_HxlR"/>
</dbReference>
<organism evidence="5 6">
    <name type="scientific">Streptomyces coffeae</name>
    <dbReference type="NCBI Taxonomy" id="621382"/>
    <lineage>
        <taxon>Bacteria</taxon>
        <taxon>Bacillati</taxon>
        <taxon>Actinomycetota</taxon>
        <taxon>Actinomycetes</taxon>
        <taxon>Kitasatosporales</taxon>
        <taxon>Streptomycetaceae</taxon>
        <taxon>Streptomyces</taxon>
    </lineage>
</organism>
<keyword evidence="2" id="KW-0238">DNA-binding</keyword>